<evidence type="ECO:0000256" key="11">
    <source>
        <dbReference type="ARBA" id="ARBA00023211"/>
    </source>
</evidence>
<keyword evidence="8" id="KW-0067">ATP-binding</keyword>
<evidence type="ECO:0000256" key="5">
    <source>
        <dbReference type="ARBA" id="ARBA00022741"/>
    </source>
</evidence>
<dbReference type="PROSITE" id="PS50112">
    <property type="entry name" value="PAS"/>
    <property type="match status" value="1"/>
</dbReference>
<organism evidence="17 18">
    <name type="scientific">Actinacidiphila paucisporea</name>
    <dbReference type="NCBI Taxonomy" id="310782"/>
    <lineage>
        <taxon>Bacteria</taxon>
        <taxon>Bacillati</taxon>
        <taxon>Actinomycetota</taxon>
        <taxon>Actinomycetes</taxon>
        <taxon>Kitasatosporales</taxon>
        <taxon>Streptomycetaceae</taxon>
        <taxon>Actinacidiphila</taxon>
    </lineage>
</organism>
<dbReference type="SMART" id="SM00091">
    <property type="entry name" value="PAS"/>
    <property type="match status" value="1"/>
</dbReference>
<dbReference type="CDD" id="cd00130">
    <property type="entry name" value="PAS"/>
    <property type="match status" value="1"/>
</dbReference>
<dbReference type="Pfam" id="PF00989">
    <property type="entry name" value="PAS"/>
    <property type="match status" value="1"/>
</dbReference>
<reference evidence="17 18" key="1">
    <citation type="submission" date="2016-11" db="EMBL/GenBank/DDBJ databases">
        <authorList>
            <person name="Jaros S."/>
            <person name="Januszkiewicz K."/>
            <person name="Wedrychowicz H."/>
        </authorList>
    </citation>
    <scope>NUCLEOTIDE SEQUENCE [LARGE SCALE GENOMIC DNA]</scope>
    <source>
        <strain evidence="17 18">CGMCC 4.2025</strain>
    </source>
</reference>
<keyword evidence="7" id="KW-0378">Hydrolase</keyword>
<dbReference type="GO" id="GO:0004722">
    <property type="term" value="F:protein serine/threonine phosphatase activity"/>
    <property type="evidence" value="ECO:0007669"/>
    <property type="project" value="UniProtKB-EC"/>
</dbReference>
<comment type="catalytic activity">
    <reaction evidence="12">
        <text>O-phospho-L-seryl-[protein] + H2O = L-seryl-[protein] + phosphate</text>
        <dbReference type="Rhea" id="RHEA:20629"/>
        <dbReference type="Rhea" id="RHEA-COMP:9863"/>
        <dbReference type="Rhea" id="RHEA-COMP:11604"/>
        <dbReference type="ChEBI" id="CHEBI:15377"/>
        <dbReference type="ChEBI" id="CHEBI:29999"/>
        <dbReference type="ChEBI" id="CHEBI:43474"/>
        <dbReference type="ChEBI" id="CHEBI:83421"/>
        <dbReference type="EC" id="3.1.3.16"/>
    </reaction>
</comment>
<dbReference type="PANTHER" id="PTHR43156">
    <property type="entry name" value="STAGE II SPORULATION PROTEIN E-RELATED"/>
    <property type="match status" value="1"/>
</dbReference>
<evidence type="ECO:0000256" key="13">
    <source>
        <dbReference type="ARBA" id="ARBA00056274"/>
    </source>
</evidence>
<evidence type="ECO:0000256" key="2">
    <source>
        <dbReference type="ARBA" id="ARBA00022553"/>
    </source>
</evidence>
<dbReference type="GO" id="GO:0016301">
    <property type="term" value="F:kinase activity"/>
    <property type="evidence" value="ECO:0007669"/>
    <property type="project" value="UniProtKB-KW"/>
</dbReference>
<dbReference type="Pfam" id="PF07228">
    <property type="entry name" value="SpoIIE"/>
    <property type="match status" value="1"/>
</dbReference>
<evidence type="ECO:0000256" key="12">
    <source>
        <dbReference type="ARBA" id="ARBA00047761"/>
    </source>
</evidence>
<dbReference type="GO" id="GO:0005524">
    <property type="term" value="F:ATP binding"/>
    <property type="evidence" value="ECO:0007669"/>
    <property type="project" value="UniProtKB-KW"/>
</dbReference>
<evidence type="ECO:0000256" key="1">
    <source>
        <dbReference type="ARBA" id="ARBA00013081"/>
    </source>
</evidence>
<dbReference type="SMART" id="SM00331">
    <property type="entry name" value="PP2C_SIG"/>
    <property type="match status" value="1"/>
</dbReference>
<gene>
    <name evidence="17" type="ORF">SAMN05216499_14042</name>
</gene>
<dbReference type="PANTHER" id="PTHR43156:SF2">
    <property type="entry name" value="STAGE II SPORULATION PROTEIN E"/>
    <property type="match status" value="1"/>
</dbReference>
<dbReference type="GO" id="GO:0006355">
    <property type="term" value="P:regulation of DNA-templated transcription"/>
    <property type="evidence" value="ECO:0007669"/>
    <property type="project" value="InterPro"/>
</dbReference>
<evidence type="ECO:0000313" key="17">
    <source>
        <dbReference type="EMBL" id="SHN34119.1"/>
    </source>
</evidence>
<name>A0A1M7QRS2_9ACTN</name>
<keyword evidence="4" id="KW-0479">Metal-binding</keyword>
<dbReference type="Gene3D" id="3.30.450.40">
    <property type="match status" value="1"/>
</dbReference>
<feature type="domain" description="PAS" evidence="16">
    <location>
        <begin position="22"/>
        <end position="67"/>
    </location>
</feature>
<dbReference type="InterPro" id="IPR013767">
    <property type="entry name" value="PAS_fold"/>
</dbReference>
<dbReference type="InterPro" id="IPR001932">
    <property type="entry name" value="PPM-type_phosphatase-like_dom"/>
</dbReference>
<proteinExistence type="predicted"/>
<dbReference type="InterPro" id="IPR003018">
    <property type="entry name" value="GAF"/>
</dbReference>
<dbReference type="FunFam" id="3.30.450.40:FF:000035">
    <property type="entry name" value="PAS sensor protein"/>
    <property type="match status" value="1"/>
</dbReference>
<evidence type="ECO:0000256" key="4">
    <source>
        <dbReference type="ARBA" id="ARBA00022723"/>
    </source>
</evidence>
<dbReference type="GO" id="GO:0046872">
    <property type="term" value="F:metal ion binding"/>
    <property type="evidence" value="ECO:0007669"/>
    <property type="project" value="UniProtKB-KW"/>
</dbReference>
<dbReference type="Gene3D" id="3.30.450.20">
    <property type="entry name" value="PAS domain"/>
    <property type="match status" value="1"/>
</dbReference>
<dbReference type="FunFam" id="3.60.40.10:FF:000005">
    <property type="entry name" value="Serine/threonine protein phosphatase"/>
    <property type="match status" value="1"/>
</dbReference>
<dbReference type="InterPro" id="IPR036457">
    <property type="entry name" value="PPM-type-like_dom_sf"/>
</dbReference>
<dbReference type="SMART" id="SM00065">
    <property type="entry name" value="GAF"/>
    <property type="match status" value="1"/>
</dbReference>
<dbReference type="InterPro" id="IPR035965">
    <property type="entry name" value="PAS-like_dom_sf"/>
</dbReference>
<evidence type="ECO:0000256" key="6">
    <source>
        <dbReference type="ARBA" id="ARBA00022777"/>
    </source>
</evidence>
<dbReference type="NCBIfam" id="TIGR00229">
    <property type="entry name" value="sensory_box"/>
    <property type="match status" value="1"/>
</dbReference>
<keyword evidence="10" id="KW-0904">Protein phosphatase</keyword>
<evidence type="ECO:0000256" key="7">
    <source>
        <dbReference type="ARBA" id="ARBA00022801"/>
    </source>
</evidence>
<evidence type="ECO:0000259" key="16">
    <source>
        <dbReference type="PROSITE" id="PS50112"/>
    </source>
</evidence>
<evidence type="ECO:0000256" key="8">
    <source>
        <dbReference type="ARBA" id="ARBA00022840"/>
    </source>
</evidence>
<dbReference type="InterPro" id="IPR029016">
    <property type="entry name" value="GAF-like_dom_sf"/>
</dbReference>
<dbReference type="InterPro" id="IPR052016">
    <property type="entry name" value="Bact_Sigma-Reg"/>
</dbReference>
<evidence type="ECO:0000256" key="14">
    <source>
        <dbReference type="ARBA" id="ARBA00075117"/>
    </source>
</evidence>
<sequence>MSDFEADNAPASGSTRPAGLPDMLDAAVCLVDERGTFTQVNTHAERLLGRGATELLGQDAHELLHRDRYGQPLARAQCGMLEAFLARRTQIGGGWFERGDGSLVKLSWLVAPYASAGGHAGTVVVFTDPDRGSGRADLPGAPGSVLPELERLALLAETTTQLTSTLDSDEALRRLVRLVVPRIADWAVIDLITEADEVERAIVVHYEEGALVAREDLQGPMPPVPEESPMPLSRALRGAASTLVTPQTYQGAPDSGIAIEQKRLFEATGMVSAAIAPIRGLRDVLGALTLGRSADREPLTGAELSLLGDITRRTGLALDNARLYQRQRKVAETMQRHLLPQLPSVPGLQMAARYLPAPDDSQVGGDWYDAFTVANDTTALVIGDVVGHDLDAAAGMAQVRSMLRAYAWTHHEPPSAIVHRLDGSMAHLTGVSMATLVFGSLAQTADSAWQLTWTNAGHPPPLLVTHDGQAHYLTDGHGLLLSTGLAAARTDATLLLPPRSTLVLYTDGLVESRDRPIDDGLEQLRKHAASLAHRPLAAFTDLLLERTRPAGTRNDDDIAILTVRTPDN</sequence>
<dbReference type="EC" id="3.1.3.16" evidence="1"/>
<keyword evidence="11" id="KW-0464">Manganese</keyword>
<dbReference type="Gene3D" id="3.60.40.10">
    <property type="entry name" value="PPM-type phosphatase domain"/>
    <property type="match status" value="1"/>
</dbReference>
<keyword evidence="6" id="KW-0418">Kinase</keyword>
<accession>A0A1M7QRS2</accession>
<dbReference type="SUPFAM" id="SSF55781">
    <property type="entry name" value="GAF domain-like"/>
    <property type="match status" value="1"/>
</dbReference>
<dbReference type="SUPFAM" id="SSF81606">
    <property type="entry name" value="PP2C-like"/>
    <property type="match status" value="1"/>
</dbReference>
<evidence type="ECO:0000256" key="15">
    <source>
        <dbReference type="ARBA" id="ARBA00081350"/>
    </source>
</evidence>
<evidence type="ECO:0000256" key="10">
    <source>
        <dbReference type="ARBA" id="ARBA00022912"/>
    </source>
</evidence>
<comment type="function">
    <text evidence="13">Primarily acts as an independent SigF regulator that is sensitive to the osmosensory signal, mediating the cross talk of PknD with the SigF regulon. Possesses both phosphatase and kinase activities. The kinase domain functions as a classic anti-sigma factor-like kinase to phosphorylate the anti-anti-sigma factor domain at the canonical regulatory site, and the phosphatase domain antagonizes this activity.</text>
</comment>
<keyword evidence="5" id="KW-0547">Nucleotide-binding</keyword>
<dbReference type="Proteomes" id="UP000184111">
    <property type="component" value="Unassembled WGS sequence"/>
</dbReference>
<dbReference type="InterPro" id="IPR000014">
    <property type="entry name" value="PAS"/>
</dbReference>
<evidence type="ECO:0000256" key="3">
    <source>
        <dbReference type="ARBA" id="ARBA00022679"/>
    </source>
</evidence>
<evidence type="ECO:0000256" key="9">
    <source>
        <dbReference type="ARBA" id="ARBA00022842"/>
    </source>
</evidence>
<keyword evidence="18" id="KW-1185">Reference proteome</keyword>
<dbReference type="EMBL" id="FRBI01000040">
    <property type="protein sequence ID" value="SHN34119.1"/>
    <property type="molecule type" value="Genomic_DNA"/>
</dbReference>
<evidence type="ECO:0000313" key="18">
    <source>
        <dbReference type="Proteomes" id="UP000184111"/>
    </source>
</evidence>
<dbReference type="STRING" id="310782.SAMN05216499_14042"/>
<keyword evidence="2" id="KW-0597">Phosphoprotein</keyword>
<protein>
    <recommendedName>
        <fullName evidence="1">protein-serine/threonine phosphatase</fullName>
        <ecNumber evidence="1">3.1.3.16</ecNumber>
    </recommendedName>
    <alternativeName>
        <fullName evidence="15">Protein-serine/threonine phosphatase</fullName>
    </alternativeName>
    <alternativeName>
        <fullName evidence="14">Serine/threonine-protein kinase</fullName>
    </alternativeName>
</protein>
<dbReference type="SUPFAM" id="SSF55785">
    <property type="entry name" value="PYP-like sensor domain (PAS domain)"/>
    <property type="match status" value="1"/>
</dbReference>
<dbReference type="AlphaFoldDB" id="A0A1M7QRS2"/>
<keyword evidence="9" id="KW-0460">Magnesium</keyword>
<keyword evidence="3" id="KW-0808">Transferase</keyword>